<keyword evidence="1" id="KW-0812">Transmembrane</keyword>
<feature type="transmembrane region" description="Helical" evidence="1">
    <location>
        <begin position="145"/>
        <end position="166"/>
    </location>
</feature>
<dbReference type="KEGG" id="mphc:DMC14_003185"/>
<keyword evidence="1" id="KW-0472">Membrane</keyword>
<feature type="transmembrane region" description="Helical" evidence="1">
    <location>
        <begin position="445"/>
        <end position="471"/>
    </location>
</feature>
<feature type="transmembrane region" description="Helical" evidence="1">
    <location>
        <begin position="372"/>
        <end position="393"/>
    </location>
</feature>
<feature type="transmembrane region" description="Helical" evidence="1">
    <location>
        <begin position="400"/>
        <end position="425"/>
    </location>
</feature>
<evidence type="ECO:0000256" key="1">
    <source>
        <dbReference type="SAM" id="Phobius"/>
    </source>
</evidence>
<feature type="transmembrane region" description="Helical" evidence="1">
    <location>
        <begin position="119"/>
        <end position="139"/>
    </location>
</feature>
<feature type="transmembrane region" description="Helical" evidence="1">
    <location>
        <begin position="276"/>
        <end position="296"/>
    </location>
</feature>
<dbReference type="RefSeq" id="WP_116171411.1">
    <property type="nucleotide sequence ID" value="NZ_CP033058.2"/>
</dbReference>
<dbReference type="OrthoDB" id="401427at2"/>
<keyword evidence="3" id="KW-1185">Reference proteome</keyword>
<evidence type="ECO:0000313" key="3">
    <source>
        <dbReference type="Proteomes" id="UP000256585"/>
    </source>
</evidence>
<reference evidence="2" key="1">
    <citation type="submission" date="2019-03" db="EMBL/GenBank/DDBJ databases">
        <title>Draft Sequence and Annotation of the Mycoplasma phocicerebrale Strain 1049T Genome.</title>
        <authorList>
            <person name="Frasca S.Jr."/>
            <person name="Kutish G.F."/>
            <person name="Castellanos Gell J."/>
            <person name="Michaels D.L."/>
            <person name="Brown D.R."/>
        </authorList>
    </citation>
    <scope>NUCLEOTIDE SEQUENCE</scope>
    <source>
        <strain evidence="2">1049</strain>
    </source>
</reference>
<sequence length="484" mass="56335">MENAKIEQKKIYDDFETLANNKKRNSLTIIFKSILLSFFAISSILLLFFSSRTLLANKLFINKDLQYFLVFSNLTTERLNYIVLFRLFFLASIFIYSISKNYSNVIDNKVYTKKYIPWFITYLLFSCLAFILLFTFFKLDTLDYYYLSLICLPLLFLDIAYSIYSYKIKKKTNPIVYSNNKLTIISIISRSSFVLAFFITLTIWIFSIKGDKFDFLNNNIIHNWFVDMFSKNDIKNLFFVILFFAFILLCFFGTNIEKIADISSKKYNFKSIKEKLVLWSIFGFSTIVWFIRVLFYKNSSNVIGKLYSSNNFLYLLGLIPIIGIFVFYMLFSFVKKMKMKSTLSKNIILGFCLSIVWITIAIITLISKSTLVNNILLLIAALNSITMILLYRLQNNSENVYATIFIQIITLFITITLILNGLNALLISHNNEAFYNIDSPLSLNLIFIITTLALSIGFNTISLMQLGITLFRLTKNKKELSEAK</sequence>
<feature type="transmembrane region" description="Helical" evidence="1">
    <location>
        <begin position="237"/>
        <end position="256"/>
    </location>
</feature>
<feature type="transmembrane region" description="Helical" evidence="1">
    <location>
        <begin position="29"/>
        <end position="49"/>
    </location>
</feature>
<feature type="transmembrane region" description="Helical" evidence="1">
    <location>
        <begin position="79"/>
        <end position="98"/>
    </location>
</feature>
<feature type="transmembrane region" description="Helical" evidence="1">
    <location>
        <begin position="312"/>
        <end position="334"/>
    </location>
</feature>
<organism evidence="2 3">
    <name type="scientific">Metamycoplasma phocicerebrale</name>
    <dbReference type="NCBI Taxonomy" id="142649"/>
    <lineage>
        <taxon>Bacteria</taxon>
        <taxon>Bacillati</taxon>
        <taxon>Mycoplasmatota</taxon>
        <taxon>Mycoplasmoidales</taxon>
        <taxon>Metamycoplasmataceae</taxon>
        <taxon>Metamycoplasma</taxon>
    </lineage>
</organism>
<dbReference type="Proteomes" id="UP000256585">
    <property type="component" value="Chromosome"/>
</dbReference>
<evidence type="ECO:0000313" key="2">
    <source>
        <dbReference type="EMBL" id="AZZ65767.1"/>
    </source>
</evidence>
<keyword evidence="1" id="KW-1133">Transmembrane helix</keyword>
<dbReference type="AlphaFoldDB" id="A0A3T0TUI8"/>
<accession>A0A3T0TUI8</accession>
<dbReference type="NCBIfam" id="NF045937">
    <property type="entry name" value="MSC_0624_12TM"/>
    <property type="match status" value="1"/>
</dbReference>
<protein>
    <submittedName>
        <fullName evidence="2">Uncharacterized protein</fullName>
    </submittedName>
</protein>
<gene>
    <name evidence="2" type="ORF">DMC14_003185</name>
</gene>
<feature type="transmembrane region" description="Helical" evidence="1">
    <location>
        <begin position="187"/>
        <end position="206"/>
    </location>
</feature>
<proteinExistence type="predicted"/>
<feature type="transmembrane region" description="Helical" evidence="1">
    <location>
        <begin position="346"/>
        <end position="366"/>
    </location>
</feature>
<dbReference type="EMBL" id="CP033058">
    <property type="protein sequence ID" value="AZZ65767.1"/>
    <property type="molecule type" value="Genomic_DNA"/>
</dbReference>
<name>A0A3T0TUI8_9BACT</name>